<evidence type="ECO:0000256" key="2">
    <source>
        <dbReference type="ARBA" id="ARBA00038453"/>
    </source>
</evidence>
<keyword evidence="3" id="KW-0460">Magnesium</keyword>
<organism evidence="4 5">
    <name type="scientific">Nocardioides currus</name>
    <dbReference type="NCBI Taxonomy" id="2133958"/>
    <lineage>
        <taxon>Bacteria</taxon>
        <taxon>Bacillati</taxon>
        <taxon>Actinomycetota</taxon>
        <taxon>Actinomycetes</taxon>
        <taxon>Propionibacteriales</taxon>
        <taxon>Nocardioidaceae</taxon>
        <taxon>Nocardioides</taxon>
    </lineage>
</organism>
<dbReference type="GO" id="GO:0016094">
    <property type="term" value="P:polyprenol biosynthetic process"/>
    <property type="evidence" value="ECO:0007669"/>
    <property type="project" value="TreeGrafter"/>
</dbReference>
<keyword evidence="5" id="KW-1185">Reference proteome</keyword>
<feature type="binding site" evidence="3">
    <location>
        <begin position="61"/>
        <end position="63"/>
    </location>
    <ligand>
        <name>substrate</name>
    </ligand>
</feature>
<dbReference type="PANTHER" id="PTHR10291">
    <property type="entry name" value="DEHYDRODOLICHYL DIPHOSPHATE SYNTHASE FAMILY MEMBER"/>
    <property type="match status" value="1"/>
</dbReference>
<dbReference type="InterPro" id="IPR018520">
    <property type="entry name" value="UPP_synth-like_CS"/>
</dbReference>
<protein>
    <recommendedName>
        <fullName evidence="3">Isoprenyl transferase</fullName>
        <ecNumber evidence="3">2.5.1.-</ecNumber>
    </recommendedName>
</protein>
<keyword evidence="1 3" id="KW-0808">Transferase</keyword>
<dbReference type="GO" id="GO:0033850">
    <property type="term" value="F:Z-farnesyl diphosphate synthase activity"/>
    <property type="evidence" value="ECO:0007669"/>
    <property type="project" value="TreeGrafter"/>
</dbReference>
<comment type="similarity">
    <text evidence="2">Belongs to the UPP synthase family. Z-FPP synthase subfamily.</text>
</comment>
<dbReference type="PANTHER" id="PTHR10291:SF43">
    <property type="entry name" value="DEHYDRODOLICHYL DIPHOSPHATE SYNTHASE COMPLEX SUBUNIT DHDDS"/>
    <property type="match status" value="1"/>
</dbReference>
<evidence type="ECO:0000313" key="5">
    <source>
        <dbReference type="Proteomes" id="UP000244867"/>
    </source>
</evidence>
<feature type="active site" evidence="3">
    <location>
        <position position="15"/>
    </location>
</feature>
<feature type="binding site" evidence="3">
    <location>
        <begin position="16"/>
        <end position="19"/>
    </location>
    <ligand>
        <name>substrate</name>
    </ligand>
</feature>
<dbReference type="EMBL" id="PYXZ01000002">
    <property type="protein sequence ID" value="PUA81959.1"/>
    <property type="molecule type" value="Genomic_DNA"/>
</dbReference>
<name>A0A2R7Z1D7_9ACTN</name>
<feature type="binding site" evidence="3">
    <location>
        <position position="68"/>
    </location>
    <ligand>
        <name>substrate</name>
    </ligand>
</feature>
<evidence type="ECO:0000256" key="3">
    <source>
        <dbReference type="HAMAP-Rule" id="MF_01139"/>
    </source>
</evidence>
<comment type="caution">
    <text evidence="3">Lacks conserved residue(s) required for the propagation of feature annotation.</text>
</comment>
<evidence type="ECO:0000256" key="1">
    <source>
        <dbReference type="ARBA" id="ARBA00022679"/>
    </source>
</evidence>
<dbReference type="NCBIfam" id="TIGR00055">
    <property type="entry name" value="uppS"/>
    <property type="match status" value="1"/>
</dbReference>
<comment type="subunit">
    <text evidence="3">Homodimer.</text>
</comment>
<feature type="binding site" evidence="3">
    <location>
        <position position="195"/>
    </location>
    <ligand>
        <name>Mg(2+)</name>
        <dbReference type="ChEBI" id="CHEBI:18420"/>
    </ligand>
</feature>
<comment type="cofactor">
    <cofactor evidence="3">
        <name>Mg(2+)</name>
        <dbReference type="ChEBI" id="CHEBI:18420"/>
    </cofactor>
    <text evidence="3">Binds 2 magnesium ions per subunit.</text>
</comment>
<dbReference type="HAMAP" id="MF_01139">
    <property type="entry name" value="ISPT"/>
    <property type="match status" value="1"/>
</dbReference>
<dbReference type="GO" id="GO:0045547">
    <property type="term" value="F:ditrans,polycis-polyprenyl diphosphate synthase [(2E,6E)-farnesyl diphosphate specific] activity"/>
    <property type="evidence" value="ECO:0007669"/>
    <property type="project" value="TreeGrafter"/>
</dbReference>
<accession>A0A2R7Z1D7</accession>
<dbReference type="PROSITE" id="PS01066">
    <property type="entry name" value="UPP_SYNTHASE"/>
    <property type="match status" value="1"/>
</dbReference>
<feature type="binding site" evidence="3">
    <location>
        <position position="15"/>
    </location>
    <ligand>
        <name>Mg(2+)</name>
        <dbReference type="ChEBI" id="CHEBI:18420"/>
    </ligand>
</feature>
<dbReference type="CDD" id="cd00475">
    <property type="entry name" value="Cis_IPPS"/>
    <property type="match status" value="1"/>
</dbReference>
<dbReference type="SUPFAM" id="SSF64005">
    <property type="entry name" value="Undecaprenyl diphosphate synthase"/>
    <property type="match status" value="1"/>
</dbReference>
<dbReference type="Gene3D" id="3.40.1180.10">
    <property type="entry name" value="Decaprenyl diphosphate synthase-like"/>
    <property type="match status" value="1"/>
</dbReference>
<dbReference type="InterPro" id="IPR036424">
    <property type="entry name" value="UPP_synth-like_sf"/>
</dbReference>
<evidence type="ECO:0000313" key="4">
    <source>
        <dbReference type="EMBL" id="PUA81959.1"/>
    </source>
</evidence>
<feature type="binding site" evidence="3">
    <location>
        <begin position="182"/>
        <end position="184"/>
    </location>
    <ligand>
        <name>substrate</name>
    </ligand>
</feature>
<gene>
    <name evidence="4" type="primary">uppS</name>
    <name evidence="4" type="ORF">C7S10_07935</name>
</gene>
<dbReference type="AlphaFoldDB" id="A0A2R7Z1D7"/>
<feature type="binding site" evidence="3">
    <location>
        <position position="176"/>
    </location>
    <ligand>
        <name>substrate</name>
    </ligand>
</feature>
<feature type="active site" description="Proton acceptor" evidence="3">
    <location>
        <position position="64"/>
    </location>
</feature>
<dbReference type="OrthoDB" id="3774674at2"/>
<dbReference type="Pfam" id="PF01255">
    <property type="entry name" value="Prenyltransf"/>
    <property type="match status" value="1"/>
</dbReference>
<dbReference type="RefSeq" id="WP_108343843.1">
    <property type="nucleotide sequence ID" value="NZ_PYXZ01000002.1"/>
</dbReference>
<reference evidence="4 5" key="1">
    <citation type="submission" date="2018-03" db="EMBL/GenBank/DDBJ databases">
        <authorList>
            <person name="Keele B.F."/>
        </authorList>
    </citation>
    <scope>NUCLEOTIDE SEQUENCE [LARGE SCALE GENOMIC DNA]</scope>
    <source>
        <strain evidence="4 5">IB-3</strain>
    </source>
</reference>
<dbReference type="GO" id="GO:0005886">
    <property type="term" value="C:plasma membrane"/>
    <property type="evidence" value="ECO:0007669"/>
    <property type="project" value="TreeGrafter"/>
</dbReference>
<dbReference type="InterPro" id="IPR001441">
    <property type="entry name" value="UPP_synth-like"/>
</dbReference>
<proteinExistence type="inferred from homology"/>
<feature type="binding site" evidence="3">
    <location>
        <position position="20"/>
    </location>
    <ligand>
        <name>substrate</name>
    </ligand>
</feature>
<sequence>MSETAVPTHLGVVMDGNRRWARAAGHASASAGHRVGAQHVEDLLGWCAEAGIEHLTTYVLSADNIRKRSATEVQYLFDLLTGTLPDLVMRSREWSLHVAGDLALLPGEARTVLTSAVRDTAGRPRHLTMAIAYDGRADIVDAVRAAIRAGHDATDPAVITGHLGGGPRKEVDLVIRTSGEHRLSGFLPWQTAHAEVVVSDKAWPAFAREDFEAALRMYGDRVASQ</sequence>
<keyword evidence="3" id="KW-0479">Metal-binding</keyword>
<dbReference type="Proteomes" id="UP000244867">
    <property type="component" value="Unassembled WGS sequence"/>
</dbReference>
<dbReference type="GO" id="GO:0000287">
    <property type="term" value="F:magnesium ion binding"/>
    <property type="evidence" value="ECO:0007669"/>
    <property type="project" value="UniProtKB-UniRule"/>
</dbReference>
<comment type="caution">
    <text evidence="4">The sequence shown here is derived from an EMBL/GenBank/DDBJ whole genome shotgun (WGS) entry which is preliminary data.</text>
</comment>
<comment type="function">
    <text evidence="3">Catalyzes the condensation of isopentenyl diphosphate (IPP) with allylic pyrophosphates generating different type of terpenoids.</text>
</comment>
<feature type="binding site" evidence="3">
    <location>
        <position position="33"/>
    </location>
    <ligand>
        <name>substrate</name>
    </ligand>
</feature>
<dbReference type="EC" id="2.5.1.-" evidence="3"/>